<dbReference type="AlphaFoldDB" id="A0A224YG61"/>
<reference evidence="1" key="1">
    <citation type="journal article" date="2017" name="Parasit. Vectors">
        <title>Sialotranscriptomics of Rhipicephalus zambeziensis reveals intricate expression profiles of secretory proteins and suggests tight temporal transcriptional regulation during blood-feeding.</title>
        <authorList>
            <person name="de Castro M.H."/>
            <person name="de Klerk D."/>
            <person name="Pienaar R."/>
            <person name="Rees D.J.G."/>
            <person name="Mans B.J."/>
        </authorList>
    </citation>
    <scope>NUCLEOTIDE SEQUENCE</scope>
    <source>
        <tissue evidence="1">Salivary glands</tissue>
    </source>
</reference>
<sequence>MYNNNSAKSRHVHCIAYVTKPLARDPSADITDREAVHQAPHTRCSKRSSQTSKAQFVHMTGLKRRSGWARQLASQVTHAHTKDYRVTAQVANIQNRKKIKLSKERYTLELLPRTYAQYRIHWLLSTDAHDKEKKNFASWDTVIHIGLSLPLLASTG</sequence>
<proteinExistence type="predicted"/>
<name>A0A224YG61_9ACAR</name>
<organism evidence="1">
    <name type="scientific">Rhipicephalus zambeziensis</name>
    <dbReference type="NCBI Taxonomy" id="60191"/>
    <lineage>
        <taxon>Eukaryota</taxon>
        <taxon>Metazoa</taxon>
        <taxon>Ecdysozoa</taxon>
        <taxon>Arthropoda</taxon>
        <taxon>Chelicerata</taxon>
        <taxon>Arachnida</taxon>
        <taxon>Acari</taxon>
        <taxon>Parasitiformes</taxon>
        <taxon>Ixodida</taxon>
        <taxon>Ixodoidea</taxon>
        <taxon>Ixodidae</taxon>
        <taxon>Rhipicephalinae</taxon>
        <taxon>Rhipicephalus</taxon>
        <taxon>Rhipicephalus</taxon>
    </lineage>
</organism>
<protein>
    <submittedName>
        <fullName evidence="1">Uncharacterized protein</fullName>
    </submittedName>
</protein>
<dbReference type="EMBL" id="GFPF01002047">
    <property type="protein sequence ID" value="MAA13193.1"/>
    <property type="molecule type" value="Transcribed_RNA"/>
</dbReference>
<evidence type="ECO:0000313" key="1">
    <source>
        <dbReference type="EMBL" id="MAA13193.1"/>
    </source>
</evidence>
<accession>A0A224YG61</accession>